<dbReference type="Proteomes" id="UP000652763">
    <property type="component" value="Unassembled WGS sequence"/>
</dbReference>
<dbReference type="SUPFAM" id="SSF53335">
    <property type="entry name" value="S-adenosyl-L-methionine-dependent methyltransferases"/>
    <property type="match status" value="1"/>
</dbReference>
<feature type="domain" description="Methyltransferase" evidence="2">
    <location>
        <begin position="69"/>
        <end position="165"/>
    </location>
</feature>
<dbReference type="PANTHER" id="PTHR43591">
    <property type="entry name" value="METHYLTRANSFERASE"/>
    <property type="match status" value="1"/>
</dbReference>
<proteinExistence type="predicted"/>
<gene>
    <name evidence="3" type="ORF">H9638_06990</name>
</gene>
<dbReference type="GO" id="GO:0032259">
    <property type="term" value="P:methylation"/>
    <property type="evidence" value="ECO:0007669"/>
    <property type="project" value="UniProtKB-KW"/>
</dbReference>
<dbReference type="Pfam" id="PF13649">
    <property type="entry name" value="Methyltransf_25"/>
    <property type="match status" value="1"/>
</dbReference>
<feature type="region of interest" description="Disordered" evidence="1">
    <location>
        <begin position="1"/>
        <end position="35"/>
    </location>
</feature>
<keyword evidence="3" id="KW-0489">Methyltransferase</keyword>
<evidence type="ECO:0000313" key="3">
    <source>
        <dbReference type="EMBL" id="MBD8043555.1"/>
    </source>
</evidence>
<evidence type="ECO:0000313" key="4">
    <source>
        <dbReference type="Proteomes" id="UP000652763"/>
    </source>
</evidence>
<dbReference type="Gene3D" id="3.40.50.150">
    <property type="entry name" value="Vaccinia Virus protein VP39"/>
    <property type="match status" value="1"/>
</dbReference>
<evidence type="ECO:0000259" key="2">
    <source>
        <dbReference type="Pfam" id="PF13649"/>
    </source>
</evidence>
<dbReference type="InterPro" id="IPR041698">
    <property type="entry name" value="Methyltransf_25"/>
</dbReference>
<dbReference type="GO" id="GO:0008168">
    <property type="term" value="F:methyltransferase activity"/>
    <property type="evidence" value="ECO:0007669"/>
    <property type="project" value="UniProtKB-KW"/>
</dbReference>
<dbReference type="CDD" id="cd02440">
    <property type="entry name" value="AdoMet_MTases"/>
    <property type="match status" value="1"/>
</dbReference>
<name>A0ABR8YH65_9MICC</name>
<dbReference type="RefSeq" id="WP_191746498.1">
    <property type="nucleotide sequence ID" value="NZ_JACSQC010000003.1"/>
</dbReference>
<organism evidence="3 4">
    <name type="scientific">Arthrobacter pullicola</name>
    <dbReference type="NCBI Taxonomy" id="2762224"/>
    <lineage>
        <taxon>Bacteria</taxon>
        <taxon>Bacillati</taxon>
        <taxon>Actinomycetota</taxon>
        <taxon>Actinomycetes</taxon>
        <taxon>Micrococcales</taxon>
        <taxon>Micrococcaceae</taxon>
        <taxon>Arthrobacter</taxon>
    </lineage>
</organism>
<keyword evidence="4" id="KW-1185">Reference proteome</keyword>
<dbReference type="InterPro" id="IPR029063">
    <property type="entry name" value="SAM-dependent_MTases_sf"/>
</dbReference>
<reference evidence="3 4" key="1">
    <citation type="submission" date="2020-08" db="EMBL/GenBank/DDBJ databases">
        <title>A Genomic Blueprint of the Chicken Gut Microbiome.</title>
        <authorList>
            <person name="Gilroy R."/>
            <person name="Ravi A."/>
            <person name="Getino M."/>
            <person name="Pursley I."/>
            <person name="Horton D.L."/>
            <person name="Alikhan N.-F."/>
            <person name="Baker D."/>
            <person name="Gharbi K."/>
            <person name="Hall N."/>
            <person name="Watson M."/>
            <person name="Adriaenssens E.M."/>
            <person name="Foster-Nyarko E."/>
            <person name="Jarju S."/>
            <person name="Secka A."/>
            <person name="Antonio M."/>
            <person name="Oren A."/>
            <person name="Chaudhuri R."/>
            <person name="La Ragione R.M."/>
            <person name="Hildebrand F."/>
            <person name="Pallen M.J."/>
        </authorList>
    </citation>
    <scope>NUCLEOTIDE SEQUENCE [LARGE SCALE GENOMIC DNA]</scope>
    <source>
        <strain evidence="3 4">Sa2BUA2</strain>
    </source>
</reference>
<evidence type="ECO:0000256" key="1">
    <source>
        <dbReference type="SAM" id="MobiDB-lite"/>
    </source>
</evidence>
<keyword evidence="3" id="KW-0808">Transferase</keyword>
<sequence length="297" mass="32518">MTSQHSQKPHHGHHDSHQQGHQFSGHSSHQHDDESGLAEVLDLDALLLRDHLQEIFEWTAAHQPNPATILDLGAGTGTGTLGLTRTFPAAQVTAVDQSEFMLQRLAAMMENQRLSARVSTLQADLDTGWPQLSGIDLAWAASSMHHMGDPAHIFDQIARTLTPEGLLVVVEMDTLPRYLPDDLGFGTPGLEQRCHNAVAAAGWNSHPDWATAIRDAGMVIAGQRTFVYATDDNRDLIARNAQAFLSRMRTGLEDTLSQEDLATLDQLLDPDGPQSLGRRTDLTMRGSRTAWAARPGH</sequence>
<dbReference type="EMBL" id="JACSQC010000003">
    <property type="protein sequence ID" value="MBD8043555.1"/>
    <property type="molecule type" value="Genomic_DNA"/>
</dbReference>
<accession>A0ABR8YH65</accession>
<comment type="caution">
    <text evidence="3">The sequence shown here is derived from an EMBL/GenBank/DDBJ whole genome shotgun (WGS) entry which is preliminary data.</text>
</comment>
<protein>
    <submittedName>
        <fullName evidence="3">Methyltransferase domain-containing protein</fullName>
    </submittedName>
</protein>